<comment type="pathway">
    <text evidence="10">Carbohydrate degradation.</text>
</comment>
<dbReference type="EMBL" id="DVGD01000108">
    <property type="protein sequence ID" value="HIR09499.1"/>
    <property type="molecule type" value="Genomic_DNA"/>
</dbReference>
<dbReference type="PIRSF" id="PIRSF001461">
    <property type="entry name" value="RPE"/>
    <property type="match status" value="1"/>
</dbReference>
<dbReference type="Proteomes" id="UP000824258">
    <property type="component" value="Unassembled WGS sequence"/>
</dbReference>
<evidence type="ECO:0000256" key="1">
    <source>
        <dbReference type="ARBA" id="ARBA00001782"/>
    </source>
</evidence>
<gene>
    <name evidence="10 15" type="primary">rpe</name>
    <name evidence="15" type="ORF">IAA70_03750</name>
</gene>
<feature type="active site" description="Proton donor" evidence="10 12">
    <location>
        <position position="176"/>
    </location>
</feature>
<dbReference type="GO" id="GO:0046872">
    <property type="term" value="F:metal ion binding"/>
    <property type="evidence" value="ECO:0007669"/>
    <property type="project" value="UniProtKB-UniRule"/>
</dbReference>
<comment type="similarity">
    <text evidence="6 10 11">Belongs to the ribulose-phosphate 3-epimerase family.</text>
</comment>
<feature type="binding site" evidence="10 14">
    <location>
        <position position="65"/>
    </location>
    <ligand>
        <name>substrate</name>
    </ligand>
</feature>
<keyword evidence="8 10" id="KW-0479">Metal-binding</keyword>
<comment type="cofactor">
    <cofactor evidence="5">
        <name>Fe(2+)</name>
        <dbReference type="ChEBI" id="CHEBI:29033"/>
    </cofactor>
</comment>
<dbReference type="HAMAP" id="MF_02227">
    <property type="entry name" value="RPE"/>
    <property type="match status" value="1"/>
</dbReference>
<evidence type="ECO:0000256" key="10">
    <source>
        <dbReference type="HAMAP-Rule" id="MF_02227"/>
    </source>
</evidence>
<evidence type="ECO:0000256" key="13">
    <source>
        <dbReference type="PIRSR" id="PIRSR001461-2"/>
    </source>
</evidence>
<feature type="binding site" evidence="10 13">
    <location>
        <position position="176"/>
    </location>
    <ligand>
        <name>a divalent metal cation</name>
        <dbReference type="ChEBI" id="CHEBI:60240"/>
    </ligand>
</feature>
<proteinExistence type="inferred from homology"/>
<evidence type="ECO:0000313" key="15">
    <source>
        <dbReference type="EMBL" id="HIR09499.1"/>
    </source>
</evidence>
<evidence type="ECO:0000256" key="12">
    <source>
        <dbReference type="PIRSR" id="PIRSR001461-1"/>
    </source>
</evidence>
<name>A0A9D1A7T3_9FIRM</name>
<keyword evidence="13" id="KW-0464">Manganese</keyword>
<accession>A0A9D1A7T3</accession>
<feature type="active site" description="Proton acceptor" evidence="10 12">
    <location>
        <position position="34"/>
    </location>
</feature>
<dbReference type="NCBIfam" id="NF004076">
    <property type="entry name" value="PRK05581.1-4"/>
    <property type="match status" value="1"/>
</dbReference>
<sequence length="220" mass="23706">MVKACPSILSADMVNLERDVRALAPVGADYIHVDVMDGMFVPNFAFGLSTVAALRPITDLTLDVHLMIDRPIRYVERFCDAGADILTIHVEADTAEHTHEALRRIRAKGVRAGLSIKPATPAEAVLPYLDEVSLILVMTVEPGFGGQSFMEDMMPKITAIRRWIQEKGLSCEVEVDGGINTATGKTCVEAGADVLVAGSAFFKAPDKAAFVKELHALGAE</sequence>
<reference evidence="15" key="2">
    <citation type="journal article" date="2021" name="PeerJ">
        <title>Extensive microbial diversity within the chicken gut microbiome revealed by metagenomics and culture.</title>
        <authorList>
            <person name="Gilroy R."/>
            <person name="Ravi A."/>
            <person name="Getino M."/>
            <person name="Pursley I."/>
            <person name="Horton D.L."/>
            <person name="Alikhan N.F."/>
            <person name="Baker D."/>
            <person name="Gharbi K."/>
            <person name="Hall N."/>
            <person name="Watson M."/>
            <person name="Adriaenssens E.M."/>
            <person name="Foster-Nyarko E."/>
            <person name="Jarju S."/>
            <person name="Secka A."/>
            <person name="Antonio M."/>
            <person name="Oren A."/>
            <person name="Chaudhuri R.R."/>
            <person name="La Ragione R."/>
            <person name="Hildebrand F."/>
            <person name="Pallen M.J."/>
        </authorList>
    </citation>
    <scope>NUCLEOTIDE SEQUENCE</scope>
    <source>
        <strain evidence="15">ChiHjej9B8-7071</strain>
    </source>
</reference>
<comment type="function">
    <text evidence="10">Catalyzes the reversible epimerization of D-ribulose 5-phosphate to D-xylulose 5-phosphate.</text>
</comment>
<dbReference type="Gene3D" id="3.20.20.70">
    <property type="entry name" value="Aldolase class I"/>
    <property type="match status" value="1"/>
</dbReference>
<feature type="binding site" evidence="10 14">
    <location>
        <begin position="143"/>
        <end position="146"/>
    </location>
    <ligand>
        <name>substrate</name>
    </ligand>
</feature>
<dbReference type="PROSITE" id="PS01086">
    <property type="entry name" value="RIBUL_P_3_EPIMER_2"/>
    <property type="match status" value="1"/>
</dbReference>
<keyword evidence="9 10" id="KW-0413">Isomerase</keyword>
<evidence type="ECO:0000313" key="16">
    <source>
        <dbReference type="Proteomes" id="UP000824258"/>
    </source>
</evidence>
<evidence type="ECO:0000256" key="2">
    <source>
        <dbReference type="ARBA" id="ARBA00001936"/>
    </source>
</evidence>
<evidence type="ECO:0000256" key="8">
    <source>
        <dbReference type="ARBA" id="ARBA00022723"/>
    </source>
</evidence>
<feature type="binding site" evidence="10 13">
    <location>
        <position position="34"/>
    </location>
    <ligand>
        <name>a divalent metal cation</name>
        <dbReference type="ChEBI" id="CHEBI:60240"/>
    </ligand>
</feature>
<protein>
    <recommendedName>
        <fullName evidence="7 10">Ribulose-phosphate 3-epimerase</fullName>
        <ecNumber evidence="7 10">5.1.3.1</ecNumber>
    </recommendedName>
</protein>
<feature type="binding site" evidence="10 14">
    <location>
        <position position="7"/>
    </location>
    <ligand>
        <name>substrate</name>
    </ligand>
</feature>
<dbReference type="EC" id="5.1.3.1" evidence="7 10"/>
<evidence type="ECO:0000256" key="6">
    <source>
        <dbReference type="ARBA" id="ARBA00009541"/>
    </source>
</evidence>
<dbReference type="AlphaFoldDB" id="A0A9D1A7T3"/>
<dbReference type="FunFam" id="3.20.20.70:FF:000004">
    <property type="entry name" value="Ribulose-phosphate 3-epimerase"/>
    <property type="match status" value="1"/>
</dbReference>
<evidence type="ECO:0000256" key="7">
    <source>
        <dbReference type="ARBA" id="ARBA00013188"/>
    </source>
</evidence>
<keyword evidence="13" id="KW-0170">Cobalt</keyword>
<evidence type="ECO:0000256" key="14">
    <source>
        <dbReference type="PIRSR" id="PIRSR001461-3"/>
    </source>
</evidence>
<dbReference type="PROSITE" id="PS01085">
    <property type="entry name" value="RIBUL_P_3_EPIMER_1"/>
    <property type="match status" value="1"/>
</dbReference>
<dbReference type="NCBIfam" id="TIGR01163">
    <property type="entry name" value="rpe"/>
    <property type="match status" value="1"/>
</dbReference>
<dbReference type="GO" id="GO:0019323">
    <property type="term" value="P:pentose catabolic process"/>
    <property type="evidence" value="ECO:0007669"/>
    <property type="project" value="UniProtKB-UniRule"/>
</dbReference>
<evidence type="ECO:0000256" key="3">
    <source>
        <dbReference type="ARBA" id="ARBA00001941"/>
    </source>
</evidence>
<comment type="cofactor">
    <cofactor evidence="3">
        <name>Co(2+)</name>
        <dbReference type="ChEBI" id="CHEBI:48828"/>
    </cofactor>
</comment>
<dbReference type="GO" id="GO:0005737">
    <property type="term" value="C:cytoplasm"/>
    <property type="evidence" value="ECO:0007669"/>
    <property type="project" value="UniProtKB-ARBA"/>
</dbReference>
<evidence type="ECO:0000256" key="9">
    <source>
        <dbReference type="ARBA" id="ARBA00023235"/>
    </source>
</evidence>
<evidence type="ECO:0000256" key="5">
    <source>
        <dbReference type="ARBA" id="ARBA00001954"/>
    </source>
</evidence>
<feature type="binding site" evidence="14">
    <location>
        <position position="178"/>
    </location>
    <ligand>
        <name>substrate</name>
    </ligand>
</feature>
<dbReference type="InterPro" id="IPR013785">
    <property type="entry name" value="Aldolase_TIM"/>
</dbReference>
<feature type="binding site" evidence="10">
    <location>
        <begin position="176"/>
        <end position="178"/>
    </location>
    <ligand>
        <name>substrate</name>
    </ligand>
</feature>
<organism evidence="15 16">
    <name type="scientific">Candidatus Avoscillospira stercoripullorum</name>
    <dbReference type="NCBI Taxonomy" id="2840709"/>
    <lineage>
        <taxon>Bacteria</taxon>
        <taxon>Bacillati</taxon>
        <taxon>Bacillota</taxon>
        <taxon>Clostridia</taxon>
        <taxon>Eubacteriales</taxon>
        <taxon>Oscillospiraceae</taxon>
        <taxon>Oscillospiraceae incertae sedis</taxon>
        <taxon>Candidatus Avoscillospira</taxon>
    </lineage>
</organism>
<dbReference type="InterPro" id="IPR011060">
    <property type="entry name" value="RibuloseP-bd_barrel"/>
</dbReference>
<feature type="binding site" evidence="10 14">
    <location>
        <begin position="198"/>
        <end position="199"/>
    </location>
    <ligand>
        <name>substrate</name>
    </ligand>
</feature>
<comment type="catalytic activity">
    <reaction evidence="1 10 11">
        <text>D-ribulose 5-phosphate = D-xylulose 5-phosphate</text>
        <dbReference type="Rhea" id="RHEA:13677"/>
        <dbReference type="ChEBI" id="CHEBI:57737"/>
        <dbReference type="ChEBI" id="CHEBI:58121"/>
        <dbReference type="EC" id="5.1.3.1"/>
    </reaction>
</comment>
<feature type="binding site" evidence="10 13">
    <location>
        <position position="65"/>
    </location>
    <ligand>
        <name>a divalent metal cation</name>
        <dbReference type="ChEBI" id="CHEBI:60240"/>
    </ligand>
</feature>
<comment type="cofactor">
    <cofactor evidence="10 13">
        <name>a divalent metal cation</name>
        <dbReference type="ChEBI" id="CHEBI:60240"/>
    </cofactor>
    <text evidence="10 13">Binds 1 divalent metal cation per subunit.</text>
</comment>
<comment type="caution">
    <text evidence="15">The sequence shown here is derived from an EMBL/GenBank/DDBJ whole genome shotgun (WGS) entry which is preliminary data.</text>
</comment>
<dbReference type="InterPro" id="IPR000056">
    <property type="entry name" value="Ribul_P_3_epim-like"/>
</dbReference>
<reference evidence="15" key="1">
    <citation type="submission" date="2020-10" db="EMBL/GenBank/DDBJ databases">
        <authorList>
            <person name="Gilroy R."/>
        </authorList>
    </citation>
    <scope>NUCLEOTIDE SEQUENCE</scope>
    <source>
        <strain evidence="15">ChiHjej9B8-7071</strain>
    </source>
</reference>
<dbReference type="PANTHER" id="PTHR11749">
    <property type="entry name" value="RIBULOSE-5-PHOSPHATE-3-EPIMERASE"/>
    <property type="match status" value="1"/>
</dbReference>
<dbReference type="GO" id="GO:0004750">
    <property type="term" value="F:D-ribulose-phosphate 3-epimerase activity"/>
    <property type="evidence" value="ECO:0007669"/>
    <property type="project" value="UniProtKB-UniRule"/>
</dbReference>
<feature type="binding site" evidence="10 13">
    <location>
        <position position="32"/>
    </location>
    <ligand>
        <name>a divalent metal cation</name>
        <dbReference type="ChEBI" id="CHEBI:60240"/>
    </ligand>
</feature>
<keyword evidence="10 11" id="KW-0119">Carbohydrate metabolism</keyword>
<dbReference type="InterPro" id="IPR026019">
    <property type="entry name" value="Ribul_P_3_epim"/>
</dbReference>
<comment type="cofactor">
    <cofactor evidence="2">
        <name>Mn(2+)</name>
        <dbReference type="ChEBI" id="CHEBI:29035"/>
    </cofactor>
</comment>
<dbReference type="SUPFAM" id="SSF51366">
    <property type="entry name" value="Ribulose-phoshate binding barrel"/>
    <property type="match status" value="1"/>
</dbReference>
<evidence type="ECO:0000256" key="11">
    <source>
        <dbReference type="PIRNR" id="PIRNR001461"/>
    </source>
</evidence>
<dbReference type="CDD" id="cd00429">
    <property type="entry name" value="RPE"/>
    <property type="match status" value="1"/>
</dbReference>
<comment type="cofactor">
    <cofactor evidence="4">
        <name>Zn(2+)</name>
        <dbReference type="ChEBI" id="CHEBI:29105"/>
    </cofactor>
</comment>
<dbReference type="GO" id="GO:0006098">
    <property type="term" value="P:pentose-phosphate shunt"/>
    <property type="evidence" value="ECO:0007669"/>
    <property type="project" value="UniProtKB-UniRule"/>
</dbReference>
<keyword evidence="13" id="KW-0862">Zinc</keyword>
<evidence type="ECO:0000256" key="4">
    <source>
        <dbReference type="ARBA" id="ARBA00001947"/>
    </source>
</evidence>
<dbReference type="Pfam" id="PF00834">
    <property type="entry name" value="Ribul_P_3_epim"/>
    <property type="match status" value="1"/>
</dbReference>